<comment type="catalytic activity">
    <reaction evidence="8">
        <text>a 3'-end 3'-phospho-ribonucleotide-RNA + a 5'-end dephospho-ribonucleoside-RNA + GTP = a ribonucleotidyl-ribonucleotide-RNA + GMP + diphosphate</text>
        <dbReference type="Rhea" id="RHEA:68076"/>
        <dbReference type="Rhea" id="RHEA-COMP:10463"/>
        <dbReference type="Rhea" id="RHEA-COMP:13936"/>
        <dbReference type="Rhea" id="RHEA-COMP:17355"/>
        <dbReference type="ChEBI" id="CHEBI:33019"/>
        <dbReference type="ChEBI" id="CHEBI:37565"/>
        <dbReference type="ChEBI" id="CHEBI:58115"/>
        <dbReference type="ChEBI" id="CHEBI:83062"/>
        <dbReference type="ChEBI" id="CHEBI:138284"/>
        <dbReference type="ChEBI" id="CHEBI:173118"/>
        <dbReference type="EC" id="6.5.1.8"/>
    </reaction>
</comment>
<evidence type="ECO:0000256" key="8">
    <source>
        <dbReference type="ARBA" id="ARBA00047746"/>
    </source>
</evidence>
<dbReference type="FunFam" id="3.90.1860.10:FF:000001">
    <property type="entry name" value="tRNA-splicing ligase RtcB homolog"/>
    <property type="match status" value="1"/>
</dbReference>
<evidence type="ECO:0000313" key="14">
    <source>
        <dbReference type="EMBL" id="QSQ10330.1"/>
    </source>
</evidence>
<sequence length="475" mass="52130">MIRLTKIGKNKFLLPKTGNMRVDAVVYLSEKLFRDFQEGEALEQLKNAATLPGVYGVVIGMPDIHSGFGLPIGGVMATRVEDGVISAGGVGMDINCGVRLLSTSIPADELDKRFLRKLMDAIEDRIPTGIGKGSRHGNLYKSHFKEIVQRGAIKLIEMGYGREEDLECIEENGCLDGADIAAVSDEAVSRGNQLATLGGGNHFIDLGVVEDIYNEKLAEVFGLKKGTLSIMIHTGSRGFGHQICTDYTRIMVNTAPRYGIDLPDKGLACVPISSAEGRQYYKAMCCGVNFAFANRQLITYDVREAFREVFNRDDDELGLDLVYDVAHNIAKFETHFNRRLLIHRKGATRALPPGHPSNPKKYMETGHPAIIPGSMGTASYVVVGTELARETFFSINHGAGRVLSRGAARKEISQQEFESAMADILYNTRNYKKVLDEAPQAYKDIDEVVNTLSEIGITRKIAKLRPLGVIKGEGD</sequence>
<keyword evidence="4 11" id="KW-0547">Nucleotide-binding</keyword>
<dbReference type="EMBL" id="CP059066">
    <property type="protein sequence ID" value="QSQ10330.1"/>
    <property type="molecule type" value="Genomic_DNA"/>
</dbReference>
<evidence type="ECO:0000256" key="6">
    <source>
        <dbReference type="ARBA" id="ARBA00023134"/>
    </source>
</evidence>
<evidence type="ECO:0000256" key="11">
    <source>
        <dbReference type="PIRSR" id="PIRSR601233-2"/>
    </source>
</evidence>
<comment type="subunit">
    <text evidence="13">Monomer.</text>
</comment>
<evidence type="ECO:0000256" key="7">
    <source>
        <dbReference type="ARBA" id="ARBA00023211"/>
    </source>
</evidence>
<keyword evidence="5" id="KW-0692">RNA repair</keyword>
<reference evidence="14" key="1">
    <citation type="submission" date="2020-07" db="EMBL/GenBank/DDBJ databases">
        <title>Koleobacter methoxysyntrophicus gen. nov., sp. nov., a novel anaerobic bacterium isolated from deep subsurface oil field and proposal of Koleobacterales ord. nov. in the phylum Firmicutes.</title>
        <authorList>
            <person name="Sakamoto S."/>
            <person name="Tamaki H."/>
        </authorList>
    </citation>
    <scope>NUCLEOTIDE SEQUENCE</scope>
    <source>
        <strain evidence="14">NRmbB1</strain>
    </source>
</reference>
<dbReference type="GO" id="GO:0046872">
    <property type="term" value="F:metal ion binding"/>
    <property type="evidence" value="ECO:0007669"/>
    <property type="project" value="UniProtKB-UniRule"/>
</dbReference>
<name>A0A8A0RS23_9FIRM</name>
<gene>
    <name evidence="13 14" type="primary">rtcB</name>
    <name evidence="14" type="ORF">H0A61_02734</name>
</gene>
<dbReference type="InterPro" id="IPR036025">
    <property type="entry name" value="RtcB-like_sf"/>
</dbReference>
<evidence type="ECO:0000256" key="10">
    <source>
        <dbReference type="PIRSR" id="PIRSR601233-1"/>
    </source>
</evidence>
<dbReference type="Proteomes" id="UP000662904">
    <property type="component" value="Chromosome"/>
</dbReference>
<feature type="binding site" evidence="11">
    <location>
        <begin position="397"/>
        <end position="400"/>
    </location>
    <ligand>
        <name>GMP</name>
        <dbReference type="ChEBI" id="CHEBI:58115"/>
    </ligand>
</feature>
<dbReference type="InterPro" id="IPR001233">
    <property type="entry name" value="RtcB"/>
</dbReference>
<feature type="binding site" evidence="12">
    <location>
        <position position="327"/>
    </location>
    <ligand>
        <name>Mn(2+)</name>
        <dbReference type="ChEBI" id="CHEBI:29035"/>
        <label>2</label>
    </ligand>
</feature>
<feature type="binding site" evidence="11">
    <location>
        <begin position="372"/>
        <end position="375"/>
    </location>
    <ligand>
        <name>GMP</name>
        <dbReference type="ChEBI" id="CHEBI:58115"/>
    </ligand>
</feature>
<dbReference type="Gene3D" id="3.90.1860.10">
    <property type="entry name" value="tRNA-splicing ligase RtcB"/>
    <property type="match status" value="1"/>
</dbReference>
<evidence type="ECO:0000256" key="5">
    <source>
        <dbReference type="ARBA" id="ARBA00022800"/>
    </source>
</evidence>
<evidence type="ECO:0000256" key="13">
    <source>
        <dbReference type="RuleBase" id="RU371113"/>
    </source>
</evidence>
<accession>A0A8A0RS23</accession>
<keyword evidence="2 13" id="KW-0436">Ligase</keyword>
<evidence type="ECO:0000256" key="2">
    <source>
        <dbReference type="ARBA" id="ARBA00022598"/>
    </source>
</evidence>
<feature type="binding site" evidence="11">
    <location>
        <position position="379"/>
    </location>
    <ligand>
        <name>GMP</name>
        <dbReference type="ChEBI" id="CHEBI:58115"/>
    </ligand>
</feature>
<evidence type="ECO:0000256" key="9">
    <source>
        <dbReference type="ARBA" id="ARBA00049514"/>
    </source>
</evidence>
<keyword evidence="6 11" id="KW-0342">GTP-binding</keyword>
<feature type="binding site" evidence="12">
    <location>
        <position position="93"/>
    </location>
    <ligand>
        <name>Mn(2+)</name>
        <dbReference type="ChEBI" id="CHEBI:29035"/>
        <label>1</label>
    </ligand>
</feature>
<dbReference type="GO" id="GO:0042245">
    <property type="term" value="P:RNA repair"/>
    <property type="evidence" value="ECO:0007669"/>
    <property type="project" value="UniProtKB-KW"/>
</dbReference>
<dbReference type="PANTHER" id="PTHR11118:SF1">
    <property type="entry name" value="RNA-SPLICING LIGASE RTCB HOMOLOG"/>
    <property type="match status" value="1"/>
</dbReference>
<evidence type="ECO:0000256" key="4">
    <source>
        <dbReference type="ARBA" id="ARBA00022741"/>
    </source>
</evidence>
<feature type="binding site" evidence="12">
    <location>
        <position position="233"/>
    </location>
    <ligand>
        <name>Mn(2+)</name>
        <dbReference type="ChEBI" id="CHEBI:29035"/>
        <label>2</label>
    </ligand>
</feature>
<feature type="active site" description="GMP-histidine intermediate" evidence="10">
    <location>
        <position position="397"/>
    </location>
</feature>
<dbReference type="GO" id="GO:0006396">
    <property type="term" value="P:RNA processing"/>
    <property type="evidence" value="ECO:0007669"/>
    <property type="project" value="InterPro"/>
</dbReference>
<evidence type="ECO:0000256" key="1">
    <source>
        <dbReference type="ARBA" id="ARBA00008071"/>
    </source>
</evidence>
<organism evidence="14 15">
    <name type="scientific">Koleobacter methoxysyntrophicus</name>
    <dbReference type="NCBI Taxonomy" id="2751313"/>
    <lineage>
        <taxon>Bacteria</taxon>
        <taxon>Bacillati</taxon>
        <taxon>Bacillota</taxon>
        <taxon>Clostridia</taxon>
        <taxon>Koleobacterales</taxon>
        <taxon>Koleobacteraceae</taxon>
        <taxon>Koleobacter</taxon>
    </lineage>
</organism>
<evidence type="ECO:0000256" key="12">
    <source>
        <dbReference type="PIRSR" id="PIRSR601233-3"/>
    </source>
</evidence>
<dbReference type="SUPFAM" id="SSF103365">
    <property type="entry name" value="Hypothetical protein PH1602"/>
    <property type="match status" value="1"/>
</dbReference>
<dbReference type="KEGG" id="kme:H0A61_02734"/>
<evidence type="ECO:0000313" key="15">
    <source>
        <dbReference type="Proteomes" id="UP000662904"/>
    </source>
</evidence>
<dbReference type="EC" id="6.5.1.-" evidence="13"/>
<keyword evidence="15" id="KW-1185">Reference proteome</keyword>
<keyword evidence="3 12" id="KW-0479">Metal-binding</keyword>
<dbReference type="RefSeq" id="WP_206707639.1">
    <property type="nucleotide sequence ID" value="NZ_CP059066.1"/>
</dbReference>
<dbReference type="GO" id="GO:0170057">
    <property type="term" value="F:RNA ligase (GTP) activity"/>
    <property type="evidence" value="ECO:0007669"/>
    <property type="project" value="UniProtKB-EC"/>
</dbReference>
<dbReference type="AlphaFoldDB" id="A0A8A0RS23"/>
<protein>
    <recommendedName>
        <fullName evidence="13">tRNA-splicing ligase RtcB</fullName>
        <ecNumber evidence="13">6.5.1.-</ecNumber>
    </recommendedName>
</protein>
<feature type="binding site" evidence="11">
    <location>
        <begin position="327"/>
        <end position="328"/>
    </location>
    <ligand>
        <name>GMP</name>
        <dbReference type="ChEBI" id="CHEBI:58115"/>
    </ligand>
</feature>
<dbReference type="PANTHER" id="PTHR11118">
    <property type="entry name" value="RNA-SPLICING LIGASE RTCB HOMOLOG"/>
    <property type="match status" value="1"/>
</dbReference>
<comment type="cofactor">
    <cofactor evidence="12 13">
        <name>Mn(2+)</name>
        <dbReference type="ChEBI" id="CHEBI:29035"/>
    </cofactor>
    <text evidence="12 13">Binds 2 manganese ions per subunit.</text>
</comment>
<dbReference type="GO" id="GO:0003972">
    <property type="term" value="F:RNA ligase (ATP) activity"/>
    <property type="evidence" value="ECO:0007669"/>
    <property type="project" value="TreeGrafter"/>
</dbReference>
<comment type="similarity">
    <text evidence="1 13">Belongs to the RtcB family.</text>
</comment>
<dbReference type="GO" id="GO:0005525">
    <property type="term" value="F:GTP binding"/>
    <property type="evidence" value="ECO:0007669"/>
    <property type="project" value="UniProtKB-KW"/>
</dbReference>
<evidence type="ECO:0000256" key="3">
    <source>
        <dbReference type="ARBA" id="ARBA00022723"/>
    </source>
</evidence>
<feature type="binding site" evidence="12">
    <location>
        <position position="202"/>
    </location>
    <ligand>
        <name>Mn(2+)</name>
        <dbReference type="ChEBI" id="CHEBI:29035"/>
        <label>1</label>
    </ligand>
</feature>
<keyword evidence="7 12" id="KW-0464">Manganese</keyword>
<feature type="binding site" evidence="11">
    <location>
        <position position="471"/>
    </location>
    <ligand>
        <name>GMP</name>
        <dbReference type="ChEBI" id="CHEBI:58115"/>
    </ligand>
</feature>
<dbReference type="Pfam" id="PF01139">
    <property type="entry name" value="RtcB"/>
    <property type="match status" value="1"/>
</dbReference>
<proteinExistence type="inferred from homology"/>
<comment type="catalytic activity">
    <reaction evidence="9">
        <text>a 3'-end 2',3'-cyclophospho-ribonucleotide-RNA + a 5'-end dephospho-ribonucleoside-RNA + GTP + H2O = a ribonucleotidyl-ribonucleotide-RNA + GMP + diphosphate + H(+)</text>
        <dbReference type="Rhea" id="RHEA:68080"/>
        <dbReference type="Rhea" id="RHEA-COMP:10464"/>
        <dbReference type="Rhea" id="RHEA-COMP:13936"/>
        <dbReference type="Rhea" id="RHEA-COMP:17355"/>
        <dbReference type="ChEBI" id="CHEBI:15377"/>
        <dbReference type="ChEBI" id="CHEBI:15378"/>
        <dbReference type="ChEBI" id="CHEBI:33019"/>
        <dbReference type="ChEBI" id="CHEBI:37565"/>
        <dbReference type="ChEBI" id="CHEBI:58115"/>
        <dbReference type="ChEBI" id="CHEBI:83064"/>
        <dbReference type="ChEBI" id="CHEBI:138284"/>
        <dbReference type="ChEBI" id="CHEBI:173118"/>
        <dbReference type="EC" id="6.5.1.8"/>
    </reaction>
</comment>